<dbReference type="STRING" id="720554.Clocl_3967"/>
<dbReference type="InterPro" id="IPR033463">
    <property type="entry name" value="sCache_3"/>
</dbReference>
<dbReference type="InterPro" id="IPR029151">
    <property type="entry name" value="Sensor-like_sf"/>
</dbReference>
<dbReference type="GO" id="GO:0005886">
    <property type="term" value="C:plasma membrane"/>
    <property type="evidence" value="ECO:0007669"/>
    <property type="project" value="UniProtKB-SubCell"/>
</dbReference>
<protein>
    <recommendedName>
        <fullName evidence="7">Single cache domain-containing protein</fullName>
    </recommendedName>
</protein>
<dbReference type="eggNOG" id="COG3290">
    <property type="taxonomic scope" value="Bacteria"/>
</dbReference>
<name>G8M385_ACECE</name>
<keyword evidence="5 6" id="KW-0472">Membrane</keyword>
<dbReference type="EMBL" id="CP003065">
    <property type="protein sequence ID" value="AEV70405.1"/>
    <property type="molecule type" value="Genomic_DNA"/>
</dbReference>
<evidence type="ECO:0000256" key="1">
    <source>
        <dbReference type="ARBA" id="ARBA00004651"/>
    </source>
</evidence>
<accession>G8M385</accession>
<dbReference type="OrthoDB" id="9814363at2"/>
<evidence type="ECO:0000256" key="3">
    <source>
        <dbReference type="ARBA" id="ARBA00022692"/>
    </source>
</evidence>
<organism evidence="8 9">
    <name type="scientific">Acetivibrio clariflavus (strain DSM 19732 / NBRC 101661 / EBR45)</name>
    <name type="common">Clostridium clariflavum</name>
    <dbReference type="NCBI Taxonomy" id="720554"/>
    <lineage>
        <taxon>Bacteria</taxon>
        <taxon>Bacillati</taxon>
        <taxon>Bacillota</taxon>
        <taxon>Clostridia</taxon>
        <taxon>Eubacteriales</taxon>
        <taxon>Oscillospiraceae</taxon>
        <taxon>Acetivibrio</taxon>
    </lineage>
</organism>
<evidence type="ECO:0000256" key="6">
    <source>
        <dbReference type="SAM" id="Phobius"/>
    </source>
</evidence>
<keyword evidence="9" id="KW-1185">Reference proteome</keyword>
<feature type="transmembrane region" description="Helical" evidence="6">
    <location>
        <begin position="188"/>
        <end position="209"/>
    </location>
</feature>
<dbReference type="RefSeq" id="WP_014256905.1">
    <property type="nucleotide sequence ID" value="NC_016627.1"/>
</dbReference>
<feature type="domain" description="Single cache" evidence="7">
    <location>
        <begin position="78"/>
        <end position="180"/>
    </location>
</feature>
<evidence type="ECO:0000256" key="2">
    <source>
        <dbReference type="ARBA" id="ARBA00022475"/>
    </source>
</evidence>
<keyword evidence="2" id="KW-1003">Cell membrane</keyword>
<evidence type="ECO:0000313" key="9">
    <source>
        <dbReference type="Proteomes" id="UP000005435"/>
    </source>
</evidence>
<keyword evidence="3 6" id="KW-0812">Transmembrane</keyword>
<evidence type="ECO:0000313" key="8">
    <source>
        <dbReference type="EMBL" id="AEV70405.1"/>
    </source>
</evidence>
<feature type="domain" description="Single cache" evidence="7">
    <location>
        <begin position="309"/>
        <end position="412"/>
    </location>
</feature>
<reference evidence="9" key="1">
    <citation type="submission" date="2011-12" db="EMBL/GenBank/DDBJ databases">
        <title>Complete sequence of Clostridium clariflavum DSM 19732.</title>
        <authorList>
            <consortium name="US DOE Joint Genome Institute"/>
            <person name="Lucas S."/>
            <person name="Han J."/>
            <person name="Lapidus A."/>
            <person name="Cheng J.-F."/>
            <person name="Goodwin L."/>
            <person name="Pitluck S."/>
            <person name="Peters L."/>
            <person name="Teshima H."/>
            <person name="Detter J.C."/>
            <person name="Han C."/>
            <person name="Tapia R."/>
            <person name="Land M."/>
            <person name="Hauser L."/>
            <person name="Kyrpides N."/>
            <person name="Ivanova N."/>
            <person name="Pagani I."/>
            <person name="Kitzmiller T."/>
            <person name="Lynd L."/>
            <person name="Izquierdo J."/>
            <person name="Woyke T."/>
        </authorList>
    </citation>
    <scope>NUCLEOTIDE SEQUENCE [LARGE SCALE GENOMIC DNA]</scope>
    <source>
        <strain evidence="9">DSM 19732 / NBRC 101661 / EBR45</strain>
    </source>
</reference>
<gene>
    <name evidence="8" type="ordered locus">Clocl_3967</name>
</gene>
<sequence precursor="true">MKKKVMLKGKLLRVSILLIALFTATIYLVTNSRVNSLMDKSIKTKVDNISDMGLNIISSKYVGSWKIKSGKLLIGDNQVDNSFNVLDEIKEKTGAHVSIYLADEKVATSERNAKGERTLGERAPNEVVESVLRKGTNYEGTENIFGEKYAVKYMPIRDNSGKIIGMWSVAVPNSAIGNQRMQIIAMRASIVVISILCGIIGCIILMFYAKKFLTDIDTLKVSFLETNKSSNKTQQRVISLSLVLIFTFFIIWFTIQGFTIGNVVNNLENGNIKDRLDVNSKLGLMLFDEIYKGDWSIKDDKLYKGKVCLNDNDVVLNRINYNDNYFSTVFMGDISVSTNSSSYDSTKTIGTKAPSEIVDTVLKRGEEYVGEIDIAGKKYMAKYIPLKDASGKVIGMWNLGVEKKVVAKQIRNIRKNITQISLLAIIVAFSTFVYLSVRMVSDIKNYKVSLQTNIN</sequence>
<feature type="transmembrane region" description="Helical" evidence="6">
    <location>
        <begin position="237"/>
        <end position="255"/>
    </location>
</feature>
<evidence type="ECO:0000256" key="5">
    <source>
        <dbReference type="ARBA" id="ARBA00023136"/>
    </source>
</evidence>
<dbReference type="Pfam" id="PF17202">
    <property type="entry name" value="sCache_3_3"/>
    <property type="match status" value="2"/>
</dbReference>
<keyword evidence="4 6" id="KW-1133">Transmembrane helix</keyword>
<proteinExistence type="predicted"/>
<comment type="subcellular location">
    <subcellularLocation>
        <location evidence="1">Cell membrane</location>
        <topology evidence="1">Multi-pass membrane protein</topology>
    </subcellularLocation>
</comment>
<dbReference type="KEGG" id="ccl:Clocl_3967"/>
<evidence type="ECO:0000259" key="7">
    <source>
        <dbReference type="Pfam" id="PF17202"/>
    </source>
</evidence>
<dbReference type="eggNOG" id="COG0840">
    <property type="taxonomic scope" value="Bacteria"/>
</dbReference>
<evidence type="ECO:0000256" key="4">
    <source>
        <dbReference type="ARBA" id="ARBA00022989"/>
    </source>
</evidence>
<dbReference type="AlphaFoldDB" id="G8M385"/>
<feature type="transmembrane region" description="Helical" evidence="6">
    <location>
        <begin position="12"/>
        <end position="30"/>
    </location>
</feature>
<dbReference type="SUPFAM" id="SSF103190">
    <property type="entry name" value="Sensory domain-like"/>
    <property type="match status" value="2"/>
</dbReference>
<reference evidence="8 9" key="2">
    <citation type="journal article" date="2012" name="Stand. Genomic Sci.">
        <title>Complete Genome Sequence of Clostridium clariflavum DSM 19732.</title>
        <authorList>
            <person name="Izquierdo J.A."/>
            <person name="Goodwin L."/>
            <person name="Davenport K.W."/>
            <person name="Teshima H."/>
            <person name="Bruce D."/>
            <person name="Detter C."/>
            <person name="Tapia R."/>
            <person name="Han S."/>
            <person name="Land M."/>
            <person name="Hauser L."/>
            <person name="Jeffries C.D."/>
            <person name="Han J."/>
            <person name="Pitluck S."/>
            <person name="Nolan M."/>
            <person name="Chen A."/>
            <person name="Huntemann M."/>
            <person name="Mavromatis K."/>
            <person name="Mikhailova N."/>
            <person name="Liolios K."/>
            <person name="Woyke T."/>
            <person name="Lynd L.R."/>
        </authorList>
    </citation>
    <scope>NUCLEOTIDE SEQUENCE [LARGE SCALE GENOMIC DNA]</scope>
    <source>
        <strain evidence="9">DSM 19732 / NBRC 101661 / EBR45</strain>
    </source>
</reference>
<feature type="transmembrane region" description="Helical" evidence="6">
    <location>
        <begin position="417"/>
        <end position="437"/>
    </location>
</feature>
<dbReference type="HOGENOM" id="CLU_600910_0_0_9"/>
<dbReference type="Proteomes" id="UP000005435">
    <property type="component" value="Chromosome"/>
</dbReference>